<proteinExistence type="predicted"/>
<evidence type="ECO:0008006" key="3">
    <source>
        <dbReference type="Google" id="ProtNLM"/>
    </source>
</evidence>
<name>A0A0A9DFJ7_ARUDO</name>
<keyword evidence="1" id="KW-0732">Signal</keyword>
<organism evidence="2">
    <name type="scientific">Arundo donax</name>
    <name type="common">Giant reed</name>
    <name type="synonym">Donax arundinaceus</name>
    <dbReference type="NCBI Taxonomy" id="35708"/>
    <lineage>
        <taxon>Eukaryota</taxon>
        <taxon>Viridiplantae</taxon>
        <taxon>Streptophyta</taxon>
        <taxon>Embryophyta</taxon>
        <taxon>Tracheophyta</taxon>
        <taxon>Spermatophyta</taxon>
        <taxon>Magnoliopsida</taxon>
        <taxon>Liliopsida</taxon>
        <taxon>Poales</taxon>
        <taxon>Poaceae</taxon>
        <taxon>PACMAD clade</taxon>
        <taxon>Arundinoideae</taxon>
        <taxon>Arundineae</taxon>
        <taxon>Arundo</taxon>
    </lineage>
</organism>
<feature type="chain" id="PRO_5002061302" description="Secreted protein" evidence="1">
    <location>
        <begin position="17"/>
        <end position="72"/>
    </location>
</feature>
<protein>
    <recommendedName>
        <fullName evidence="3">Secreted protein</fullName>
    </recommendedName>
</protein>
<reference evidence="2" key="1">
    <citation type="submission" date="2014-09" db="EMBL/GenBank/DDBJ databases">
        <authorList>
            <person name="Magalhaes I.L.F."/>
            <person name="Oliveira U."/>
            <person name="Santos F.R."/>
            <person name="Vidigal T.H.D.A."/>
            <person name="Brescovit A.D."/>
            <person name="Santos A.J."/>
        </authorList>
    </citation>
    <scope>NUCLEOTIDE SEQUENCE</scope>
    <source>
        <tissue evidence="2">Shoot tissue taken approximately 20 cm above the soil surface</tissue>
    </source>
</reference>
<dbReference type="AlphaFoldDB" id="A0A0A9DFJ7"/>
<sequence length="72" mass="8147">MILCLWIWMRPLLVRTNQVAVLLRDSTLGAIYRDTLAFSAVECVFDMSGTFSLHGSSRRCLCMIFFVQGAVD</sequence>
<evidence type="ECO:0000256" key="1">
    <source>
        <dbReference type="SAM" id="SignalP"/>
    </source>
</evidence>
<reference evidence="2" key="2">
    <citation type="journal article" date="2015" name="Data Brief">
        <title>Shoot transcriptome of the giant reed, Arundo donax.</title>
        <authorList>
            <person name="Barrero R.A."/>
            <person name="Guerrero F.D."/>
            <person name="Moolhuijzen P."/>
            <person name="Goolsby J.A."/>
            <person name="Tidwell J."/>
            <person name="Bellgard S.E."/>
            <person name="Bellgard M.I."/>
        </authorList>
    </citation>
    <scope>NUCLEOTIDE SEQUENCE</scope>
    <source>
        <tissue evidence="2">Shoot tissue taken approximately 20 cm above the soil surface</tissue>
    </source>
</reference>
<accession>A0A0A9DFJ7</accession>
<evidence type="ECO:0000313" key="2">
    <source>
        <dbReference type="EMBL" id="JAD84415.1"/>
    </source>
</evidence>
<feature type="signal peptide" evidence="1">
    <location>
        <begin position="1"/>
        <end position="16"/>
    </location>
</feature>
<dbReference type="EMBL" id="GBRH01213480">
    <property type="protein sequence ID" value="JAD84415.1"/>
    <property type="molecule type" value="Transcribed_RNA"/>
</dbReference>